<evidence type="ECO:0000313" key="12">
    <source>
        <dbReference type="EMBL" id="GLP94972.1"/>
    </source>
</evidence>
<keyword evidence="12" id="KW-0969">Cilium</keyword>
<comment type="function">
    <text evidence="1">Needed for flagellar regrowth and assembly.</text>
</comment>
<evidence type="ECO:0000256" key="4">
    <source>
        <dbReference type="ARBA" id="ARBA00016507"/>
    </source>
</evidence>
<dbReference type="InterPro" id="IPR051472">
    <property type="entry name" value="T3SS_Stator/FliH"/>
</dbReference>
<dbReference type="InterPro" id="IPR018035">
    <property type="entry name" value="Flagellar_FliH/T3SS_HrpE"/>
</dbReference>
<keyword evidence="6" id="KW-0963">Cytoplasm</keyword>
<dbReference type="EMBL" id="BSNC01000001">
    <property type="protein sequence ID" value="GLP94972.1"/>
    <property type="molecule type" value="Genomic_DNA"/>
</dbReference>
<comment type="subcellular location">
    <subcellularLocation>
        <location evidence="2">Cytoplasm</location>
    </subcellularLocation>
</comment>
<evidence type="ECO:0000256" key="10">
    <source>
        <dbReference type="SAM" id="MobiDB-lite"/>
    </source>
</evidence>
<dbReference type="GO" id="GO:0071973">
    <property type="term" value="P:bacterial-type flagellum-dependent cell motility"/>
    <property type="evidence" value="ECO:0007669"/>
    <property type="project" value="InterPro"/>
</dbReference>
<gene>
    <name evidence="12" type="primary">fliH</name>
    <name evidence="12" type="ORF">GCM10007895_02780</name>
</gene>
<evidence type="ECO:0000313" key="13">
    <source>
        <dbReference type="Proteomes" id="UP001161422"/>
    </source>
</evidence>
<protein>
    <recommendedName>
        <fullName evidence="4">Flagellar assembly protein FliH</fullName>
    </recommendedName>
</protein>
<evidence type="ECO:0000256" key="2">
    <source>
        <dbReference type="ARBA" id="ARBA00004496"/>
    </source>
</evidence>
<dbReference type="GO" id="GO:0015031">
    <property type="term" value="P:protein transport"/>
    <property type="evidence" value="ECO:0007669"/>
    <property type="project" value="UniProtKB-KW"/>
</dbReference>
<dbReference type="InterPro" id="IPR000563">
    <property type="entry name" value="Flag_FliH"/>
</dbReference>
<feature type="region of interest" description="Disordered" evidence="10">
    <location>
        <begin position="1"/>
        <end position="25"/>
    </location>
</feature>
<evidence type="ECO:0000256" key="9">
    <source>
        <dbReference type="ARBA" id="ARBA00023225"/>
    </source>
</evidence>
<feature type="domain" description="Flagellar assembly protein FliH/Type III secretion system HrpE" evidence="11">
    <location>
        <begin position="120"/>
        <end position="245"/>
    </location>
</feature>
<comment type="similarity">
    <text evidence="3">Belongs to the FliH family.</text>
</comment>
<feature type="compositionally biased region" description="Basic and acidic residues" evidence="10">
    <location>
        <begin position="89"/>
        <end position="109"/>
    </location>
</feature>
<keyword evidence="5" id="KW-0813">Transport</keyword>
<dbReference type="GO" id="GO:0009288">
    <property type="term" value="C:bacterial-type flagellum"/>
    <property type="evidence" value="ECO:0007669"/>
    <property type="project" value="InterPro"/>
</dbReference>
<feature type="region of interest" description="Disordered" evidence="10">
    <location>
        <begin position="89"/>
        <end position="111"/>
    </location>
</feature>
<evidence type="ECO:0000256" key="3">
    <source>
        <dbReference type="ARBA" id="ARBA00006602"/>
    </source>
</evidence>
<dbReference type="PANTHER" id="PTHR34982:SF1">
    <property type="entry name" value="FLAGELLAR ASSEMBLY PROTEIN FLIH"/>
    <property type="match status" value="1"/>
</dbReference>
<dbReference type="PRINTS" id="PR01003">
    <property type="entry name" value="FLGFLIH"/>
</dbReference>
<keyword evidence="13" id="KW-1185">Reference proteome</keyword>
<dbReference type="Proteomes" id="UP001161422">
    <property type="component" value="Unassembled WGS sequence"/>
</dbReference>
<reference evidence="12" key="1">
    <citation type="journal article" date="2014" name="Int. J. Syst. Evol. Microbiol.">
        <title>Complete genome sequence of Corynebacterium casei LMG S-19264T (=DSM 44701T), isolated from a smear-ripened cheese.</title>
        <authorList>
            <consortium name="US DOE Joint Genome Institute (JGI-PGF)"/>
            <person name="Walter F."/>
            <person name="Albersmeier A."/>
            <person name="Kalinowski J."/>
            <person name="Ruckert C."/>
        </authorList>
    </citation>
    <scope>NUCLEOTIDE SEQUENCE</scope>
    <source>
        <strain evidence="12">NBRC 101628</strain>
    </source>
</reference>
<dbReference type="PANTHER" id="PTHR34982">
    <property type="entry name" value="YOP PROTEINS TRANSLOCATION PROTEIN L"/>
    <property type="match status" value="1"/>
</dbReference>
<evidence type="ECO:0000256" key="7">
    <source>
        <dbReference type="ARBA" id="ARBA00022795"/>
    </source>
</evidence>
<accession>A0AA37RUV9</accession>
<organism evidence="12 13">
    <name type="scientific">Paraferrimonas sedimenticola</name>
    <dbReference type="NCBI Taxonomy" id="375674"/>
    <lineage>
        <taxon>Bacteria</taxon>
        <taxon>Pseudomonadati</taxon>
        <taxon>Pseudomonadota</taxon>
        <taxon>Gammaproteobacteria</taxon>
        <taxon>Alteromonadales</taxon>
        <taxon>Ferrimonadaceae</taxon>
        <taxon>Paraferrimonas</taxon>
    </lineage>
</organism>
<dbReference type="Pfam" id="PF02108">
    <property type="entry name" value="FliH"/>
    <property type="match status" value="1"/>
</dbReference>
<dbReference type="GO" id="GO:0003774">
    <property type="term" value="F:cytoskeletal motor activity"/>
    <property type="evidence" value="ECO:0007669"/>
    <property type="project" value="InterPro"/>
</dbReference>
<keyword evidence="8" id="KW-0653">Protein transport</keyword>
<reference evidence="12" key="2">
    <citation type="submission" date="2023-01" db="EMBL/GenBank/DDBJ databases">
        <title>Draft genome sequence of Paraferrimonas sedimenticola strain NBRC 101628.</title>
        <authorList>
            <person name="Sun Q."/>
            <person name="Mori K."/>
        </authorList>
    </citation>
    <scope>NUCLEOTIDE SEQUENCE</scope>
    <source>
        <strain evidence="12">NBRC 101628</strain>
    </source>
</reference>
<evidence type="ECO:0000256" key="1">
    <source>
        <dbReference type="ARBA" id="ARBA00003041"/>
    </source>
</evidence>
<keyword evidence="12" id="KW-0966">Cell projection</keyword>
<sequence length="263" mass="29044">MDEAEFVETAPSQAQNTEPKMAEQPEFEAADLSNAFGVDLAAMRAQAQAESNLPKPPTMEEIEAIRQSAFDEGMLQGHEQGFAQGLEEGRQTGQEEGRQQGLAEGREQGLAEGKQLAIEQAERWQTLNQQLAQPLAVIDEQVEHQLLALALELAEQVVMAEISQKPEHILQALRAGIEALPKAESGVRIEATAEDKALIEDFYTAEQLQEQNWQLFSNPQLNPGELALASAHSKLNWNWSDRVQSVTQAIREQLNHTAEDSNA</sequence>
<evidence type="ECO:0000256" key="6">
    <source>
        <dbReference type="ARBA" id="ARBA00022490"/>
    </source>
</evidence>
<evidence type="ECO:0000256" key="8">
    <source>
        <dbReference type="ARBA" id="ARBA00022927"/>
    </source>
</evidence>
<keyword evidence="12" id="KW-0282">Flagellum</keyword>
<keyword evidence="7" id="KW-1005">Bacterial flagellum biogenesis</keyword>
<name>A0AA37RUV9_9GAMM</name>
<dbReference type="AlphaFoldDB" id="A0AA37RUV9"/>
<evidence type="ECO:0000256" key="5">
    <source>
        <dbReference type="ARBA" id="ARBA00022448"/>
    </source>
</evidence>
<dbReference type="GO" id="GO:0005829">
    <property type="term" value="C:cytosol"/>
    <property type="evidence" value="ECO:0007669"/>
    <property type="project" value="TreeGrafter"/>
</dbReference>
<keyword evidence="9" id="KW-1006">Bacterial flagellum protein export</keyword>
<comment type="caution">
    <text evidence="12">The sequence shown here is derived from an EMBL/GenBank/DDBJ whole genome shotgun (WGS) entry which is preliminary data.</text>
</comment>
<dbReference type="GO" id="GO:0044781">
    <property type="term" value="P:bacterial-type flagellum organization"/>
    <property type="evidence" value="ECO:0007669"/>
    <property type="project" value="UniProtKB-KW"/>
</dbReference>
<proteinExistence type="inferred from homology"/>
<evidence type="ECO:0000259" key="11">
    <source>
        <dbReference type="Pfam" id="PF02108"/>
    </source>
</evidence>